<dbReference type="InterPro" id="IPR011042">
    <property type="entry name" value="6-blade_b-propeller_TolB-like"/>
</dbReference>
<evidence type="ECO:0000259" key="11">
    <source>
        <dbReference type="PROSITE" id="PS50119"/>
    </source>
</evidence>
<evidence type="ECO:0000256" key="2">
    <source>
        <dbReference type="ARBA" id="ARBA00022723"/>
    </source>
</evidence>
<keyword evidence="2" id="KW-0479">Metal-binding</keyword>
<dbReference type="CDD" id="cd16579">
    <property type="entry name" value="RING-HC_PML_C-V"/>
    <property type="match status" value="1"/>
</dbReference>
<dbReference type="PROSITE" id="PS50089">
    <property type="entry name" value="ZF_RING_2"/>
    <property type="match status" value="1"/>
</dbReference>
<dbReference type="InterPro" id="IPR027370">
    <property type="entry name" value="Znf-RING_euk"/>
</dbReference>
<dbReference type="Proteomes" id="UP000663868">
    <property type="component" value="Unassembled WGS sequence"/>
</dbReference>
<dbReference type="InterPro" id="IPR000315">
    <property type="entry name" value="Znf_B-box"/>
</dbReference>
<evidence type="ECO:0000313" key="12">
    <source>
        <dbReference type="EMBL" id="CAF0901081.1"/>
    </source>
</evidence>
<dbReference type="Proteomes" id="UP000663860">
    <property type="component" value="Unassembled WGS sequence"/>
</dbReference>
<evidence type="ECO:0000313" key="15">
    <source>
        <dbReference type="EMBL" id="CAF3973699.1"/>
    </source>
</evidence>
<feature type="domain" description="RING-type" evidence="10">
    <location>
        <begin position="51"/>
        <end position="91"/>
    </location>
</feature>
<comment type="caution">
    <text evidence="13">The sequence shown here is derived from an EMBL/GenBank/DDBJ whole genome shotgun (WGS) entry which is preliminary data.</text>
</comment>
<feature type="compositionally biased region" description="Polar residues" evidence="9">
    <location>
        <begin position="436"/>
        <end position="446"/>
    </location>
</feature>
<evidence type="ECO:0000313" key="16">
    <source>
        <dbReference type="Proteomes" id="UP000663891"/>
    </source>
</evidence>
<feature type="compositionally biased region" description="Low complexity" evidence="9">
    <location>
        <begin position="410"/>
        <end position="435"/>
    </location>
</feature>
<feature type="coiled-coil region" evidence="8">
    <location>
        <begin position="219"/>
        <end position="275"/>
    </location>
</feature>
<keyword evidence="3" id="KW-0677">Repeat</keyword>
<dbReference type="Pfam" id="PF13445">
    <property type="entry name" value="zf-RING_UBOX"/>
    <property type="match status" value="1"/>
</dbReference>
<dbReference type="EMBL" id="CAJOBB010002494">
    <property type="protein sequence ID" value="CAF3973699.1"/>
    <property type="molecule type" value="Genomic_DNA"/>
</dbReference>
<dbReference type="OrthoDB" id="342730at2759"/>
<dbReference type="Gene3D" id="3.30.40.10">
    <property type="entry name" value="Zinc/RING finger domain, C3HC4 (zinc finger)"/>
    <property type="match status" value="1"/>
</dbReference>
<dbReference type="Pfam" id="PF01436">
    <property type="entry name" value="NHL"/>
    <property type="match status" value="1"/>
</dbReference>
<dbReference type="SMART" id="SM00336">
    <property type="entry name" value="BBOX"/>
    <property type="match status" value="2"/>
</dbReference>
<dbReference type="GO" id="GO:0061630">
    <property type="term" value="F:ubiquitin protein ligase activity"/>
    <property type="evidence" value="ECO:0007669"/>
    <property type="project" value="TreeGrafter"/>
</dbReference>
<feature type="domain" description="B box-type" evidence="11">
    <location>
        <begin position="175"/>
        <end position="217"/>
    </location>
</feature>
<evidence type="ECO:0000256" key="3">
    <source>
        <dbReference type="ARBA" id="ARBA00022737"/>
    </source>
</evidence>
<feature type="compositionally biased region" description="Low complexity" evidence="9">
    <location>
        <begin position="541"/>
        <end position="558"/>
    </location>
</feature>
<evidence type="ECO:0000313" key="14">
    <source>
        <dbReference type="EMBL" id="CAF3522914.1"/>
    </source>
</evidence>
<feature type="domain" description="B box-type" evidence="11">
    <location>
        <begin position="119"/>
        <end position="166"/>
    </location>
</feature>
<evidence type="ECO:0000256" key="9">
    <source>
        <dbReference type="SAM" id="MobiDB-lite"/>
    </source>
</evidence>
<feature type="compositionally biased region" description="Polar residues" evidence="9">
    <location>
        <begin position="391"/>
        <end position="409"/>
    </location>
</feature>
<gene>
    <name evidence="12" type="ORF">IZO911_LOCUS12256</name>
    <name evidence="15" type="ORF">KXQ929_LOCUS26925</name>
    <name evidence="14" type="ORF">OKA104_LOCUS2700</name>
    <name evidence="13" type="ORF">VCS650_LOCUS16715</name>
</gene>
<keyword evidence="4 6" id="KW-0863">Zinc-finger</keyword>
<evidence type="ECO:0000256" key="6">
    <source>
        <dbReference type="PROSITE-ProRule" id="PRU00024"/>
    </source>
</evidence>
<protein>
    <submittedName>
        <fullName evidence="13">Uncharacterized protein</fullName>
    </submittedName>
</protein>
<evidence type="ECO:0000256" key="1">
    <source>
        <dbReference type="ARBA" id="ARBA00022553"/>
    </source>
</evidence>
<feature type="region of interest" description="Disordered" evidence="9">
    <location>
        <begin position="391"/>
        <end position="458"/>
    </location>
</feature>
<keyword evidence="1" id="KW-0597">Phosphoprotein</keyword>
<dbReference type="PANTHER" id="PTHR25462">
    <property type="entry name" value="BONUS, ISOFORM C-RELATED"/>
    <property type="match status" value="1"/>
</dbReference>
<dbReference type="GO" id="GO:0005654">
    <property type="term" value="C:nucleoplasm"/>
    <property type="evidence" value="ECO:0007669"/>
    <property type="project" value="TreeGrafter"/>
</dbReference>
<dbReference type="Gene3D" id="2.120.10.30">
    <property type="entry name" value="TolB, C-terminal domain"/>
    <property type="match status" value="1"/>
</dbReference>
<dbReference type="InterPro" id="IPR047153">
    <property type="entry name" value="TRIM45/56/19-like"/>
</dbReference>
<dbReference type="GO" id="GO:0008270">
    <property type="term" value="F:zinc ion binding"/>
    <property type="evidence" value="ECO:0007669"/>
    <property type="project" value="UniProtKB-KW"/>
</dbReference>
<accession>A0A814JGV9</accession>
<feature type="region of interest" description="Disordered" evidence="9">
    <location>
        <begin position="1"/>
        <end position="25"/>
    </location>
</feature>
<reference evidence="13" key="1">
    <citation type="submission" date="2021-02" db="EMBL/GenBank/DDBJ databases">
        <authorList>
            <person name="Nowell W R."/>
        </authorList>
    </citation>
    <scope>NUCLEOTIDE SEQUENCE</scope>
</reference>
<feature type="compositionally biased region" description="Polar residues" evidence="9">
    <location>
        <begin position="1"/>
        <end position="16"/>
    </location>
</feature>
<evidence type="ECO:0000259" key="10">
    <source>
        <dbReference type="PROSITE" id="PS50089"/>
    </source>
</evidence>
<dbReference type="EMBL" id="CAJNOE010000094">
    <property type="protein sequence ID" value="CAF0901081.1"/>
    <property type="molecule type" value="Genomic_DNA"/>
</dbReference>
<dbReference type="PROSITE" id="PS50119">
    <property type="entry name" value="ZF_BBOX"/>
    <property type="match status" value="2"/>
</dbReference>
<evidence type="ECO:0000256" key="4">
    <source>
        <dbReference type="ARBA" id="ARBA00022771"/>
    </source>
</evidence>
<dbReference type="InterPro" id="IPR013083">
    <property type="entry name" value="Znf_RING/FYVE/PHD"/>
</dbReference>
<sequence>MEDTKMSNNNENGLTNDSDDENSIKSNEDQLFNLEDDETKHELNEDNHLKCSLCKQLYNQPKFLSCTHTFCLQCCEKLIQNKEQIQCPTCQQITEITSANHLVDNYMLIHEIEEFALKNGTIECRACTSNDIGVAHCSTCSSYLCSKCCQAHQYMKCFEQHHVRRLSQISNDEQNSTRKCLIHSKNEIKFFCTTCSMPLCDQCLTLHQPPQHDVHKNQFEQIRSDFNEKLEQIDQLRSNALANLDHQLTSLQHDYDKTKTQIDLAHQQYQQALNQVYNECLSTLSNLQRDEEMRLIDKLETVQKGSQSFDDSRSIFNRCLSKCSLNELVQLKKKLFDEKLNTYQQLFQVETTNSKLNDEQKHDLVQFISTPIQDFQQIIKHNFGHLIKPQSKATISSPTNTNYQRGSLLSSTNGDSASSSSGVGSMGVGQVSSRGTILSNGVSPSGVNREDYFGNNSTNEAEPVVENLRALESIFADSITTIHPNVQSNLEQILQMNQHQQIQQHDNQFTMLTRQTSAPPLGQRSPPNIQYPPPSLLATYSSTNSGGSSNGNNSRSTTPFSGVVPNTAIDVNLNILSQTSMIRRSGQAMQVRAKFGSLGPQKMQFNAPHGFCLGIDEEIIVADTNNHRIQIFDKTGEYKYQFGMPGKEEGQLWYPRKVAVIRQSGKFVICDRGNERSRMQIFTRNGHFIKKISIRYIDIVAGLAITQQGNIVAVDSVSPTVFCISEAGDLIKWFDCSDYMREPSDIAIFNNEYFVCDFKGHCVAVFDEDGTFLRRIGSESITNFPNGIDISDAGDVIIGDSHGNRFHIAVFTRTGDFLQEFDCPYVKVSRCCGLKITSDGFIVTLAKNNHHVLVLNTLYLT</sequence>
<dbReference type="Proteomes" id="UP000663891">
    <property type="component" value="Unassembled WGS sequence"/>
</dbReference>
<dbReference type="InterPro" id="IPR001258">
    <property type="entry name" value="NHL_repeat"/>
</dbReference>
<keyword evidence="8" id="KW-0175">Coiled coil</keyword>
<evidence type="ECO:0000256" key="5">
    <source>
        <dbReference type="ARBA" id="ARBA00022833"/>
    </source>
</evidence>
<feature type="region of interest" description="Disordered" evidence="9">
    <location>
        <begin position="517"/>
        <end position="560"/>
    </location>
</feature>
<dbReference type="Proteomes" id="UP000663881">
    <property type="component" value="Unassembled WGS sequence"/>
</dbReference>
<dbReference type="PROSITE" id="PS51125">
    <property type="entry name" value="NHL"/>
    <property type="match status" value="1"/>
</dbReference>
<evidence type="ECO:0000256" key="7">
    <source>
        <dbReference type="PROSITE-ProRule" id="PRU00504"/>
    </source>
</evidence>
<dbReference type="EMBL" id="CAJOAY010000074">
    <property type="protein sequence ID" value="CAF3522914.1"/>
    <property type="molecule type" value="Genomic_DNA"/>
</dbReference>
<feature type="repeat" description="NHL" evidence="7">
    <location>
        <begin position="592"/>
        <end position="635"/>
    </location>
</feature>
<proteinExistence type="predicted"/>
<dbReference type="CDD" id="cd14959">
    <property type="entry name" value="NHL_brat_like"/>
    <property type="match status" value="1"/>
</dbReference>
<keyword evidence="5" id="KW-0862">Zinc</keyword>
<dbReference type="AlphaFoldDB" id="A0A814JGV9"/>
<evidence type="ECO:0000256" key="8">
    <source>
        <dbReference type="SAM" id="Coils"/>
    </source>
</evidence>
<dbReference type="EMBL" id="CAJNON010000150">
    <property type="protein sequence ID" value="CAF1038149.1"/>
    <property type="molecule type" value="Genomic_DNA"/>
</dbReference>
<evidence type="ECO:0000313" key="13">
    <source>
        <dbReference type="EMBL" id="CAF1038149.1"/>
    </source>
</evidence>
<dbReference type="InterPro" id="IPR001841">
    <property type="entry name" value="Znf_RING"/>
</dbReference>
<dbReference type="SUPFAM" id="SSF57850">
    <property type="entry name" value="RING/U-box"/>
    <property type="match status" value="1"/>
</dbReference>
<name>A0A814JGV9_9BILA</name>
<dbReference type="Pfam" id="PF00643">
    <property type="entry name" value="zf-B_box"/>
    <property type="match status" value="1"/>
</dbReference>
<dbReference type="Gene3D" id="3.30.160.60">
    <property type="entry name" value="Classic Zinc Finger"/>
    <property type="match status" value="1"/>
</dbReference>
<dbReference type="PANTHER" id="PTHR25462:SF296">
    <property type="entry name" value="MEIOTIC P26, ISOFORM F"/>
    <property type="match status" value="1"/>
</dbReference>
<dbReference type="SUPFAM" id="SSF101898">
    <property type="entry name" value="NHL repeat"/>
    <property type="match status" value="1"/>
</dbReference>
<dbReference type="SUPFAM" id="SSF57845">
    <property type="entry name" value="B-box zinc-binding domain"/>
    <property type="match status" value="1"/>
</dbReference>
<organism evidence="13 16">
    <name type="scientific">Adineta steineri</name>
    <dbReference type="NCBI Taxonomy" id="433720"/>
    <lineage>
        <taxon>Eukaryota</taxon>
        <taxon>Metazoa</taxon>
        <taxon>Spiralia</taxon>
        <taxon>Gnathifera</taxon>
        <taxon>Rotifera</taxon>
        <taxon>Eurotatoria</taxon>
        <taxon>Bdelloidea</taxon>
        <taxon>Adinetida</taxon>
        <taxon>Adinetidae</taxon>
        <taxon>Adineta</taxon>
    </lineage>
</organism>
<dbReference type="SMART" id="SM00184">
    <property type="entry name" value="RING"/>
    <property type="match status" value="1"/>
</dbReference>